<evidence type="ECO:0000313" key="2">
    <source>
        <dbReference type="EMBL" id="SHF45035.1"/>
    </source>
</evidence>
<dbReference type="STRING" id="1122156.SAMN02745117_01965"/>
<dbReference type="RefSeq" id="WP_084523145.1">
    <property type="nucleotide sequence ID" value="NZ_FQUZ01000023.1"/>
</dbReference>
<dbReference type="GO" id="GO:0061503">
    <property type="term" value="F:tRNA threonylcarbamoyladenosine dehydratase"/>
    <property type="evidence" value="ECO:0007669"/>
    <property type="project" value="TreeGrafter"/>
</dbReference>
<dbReference type="InterPro" id="IPR000594">
    <property type="entry name" value="ThiF_NAD_FAD-bd"/>
</dbReference>
<dbReference type="PANTHER" id="PTHR43267">
    <property type="entry name" value="TRNA THREONYLCARBAMOYLADENOSINE DEHYDRATASE"/>
    <property type="match status" value="1"/>
</dbReference>
<gene>
    <name evidence="2" type="ORF">SAMN02745117_01965</name>
</gene>
<dbReference type="PANTHER" id="PTHR43267:SF1">
    <property type="entry name" value="TRNA THREONYLCARBAMOYLADENOSINE DEHYDRATASE"/>
    <property type="match status" value="1"/>
</dbReference>
<dbReference type="EMBL" id="FQUZ01000023">
    <property type="protein sequence ID" value="SHF45035.1"/>
    <property type="molecule type" value="Genomic_DNA"/>
</dbReference>
<reference evidence="2 3" key="1">
    <citation type="submission" date="2016-11" db="EMBL/GenBank/DDBJ databases">
        <authorList>
            <person name="Jaros S."/>
            <person name="Januszkiewicz K."/>
            <person name="Wedrychowicz H."/>
        </authorList>
    </citation>
    <scope>NUCLEOTIDE SEQUENCE [LARGE SCALE GENOMIC DNA]</scope>
    <source>
        <strain evidence="2 3">DSM 16112</strain>
    </source>
</reference>
<accession>A0A1M5BRE2</accession>
<dbReference type="CDD" id="cd00755">
    <property type="entry name" value="YgdL_like"/>
    <property type="match status" value="1"/>
</dbReference>
<organism evidence="2 3">
    <name type="scientific">Lampropedia hyalina DSM 16112</name>
    <dbReference type="NCBI Taxonomy" id="1122156"/>
    <lineage>
        <taxon>Bacteria</taxon>
        <taxon>Pseudomonadati</taxon>
        <taxon>Pseudomonadota</taxon>
        <taxon>Betaproteobacteria</taxon>
        <taxon>Burkholderiales</taxon>
        <taxon>Comamonadaceae</taxon>
        <taxon>Lampropedia</taxon>
    </lineage>
</organism>
<keyword evidence="3" id="KW-1185">Reference proteome</keyword>
<dbReference type="SUPFAM" id="SSF69572">
    <property type="entry name" value="Activating enzymes of the ubiquitin-like proteins"/>
    <property type="match status" value="1"/>
</dbReference>
<evidence type="ECO:0000313" key="3">
    <source>
        <dbReference type="Proteomes" id="UP000184327"/>
    </source>
</evidence>
<protein>
    <submittedName>
        <fullName evidence="2">tRNA A37 threonylcarbamoyladenosine dehydratase</fullName>
    </submittedName>
</protein>
<dbReference type="GO" id="GO:0061504">
    <property type="term" value="P:cyclic threonylcarbamoyladenosine biosynthetic process"/>
    <property type="evidence" value="ECO:0007669"/>
    <property type="project" value="TreeGrafter"/>
</dbReference>
<sequence length="284" mass="30096">MTVQLPEPAAAVPAGGFSHSADAVDFERRFGGLARLYGRQGAQQIAQARVAVVGIGGVGSWAAEALARSGVAQLVLVDLDNVAESNINRQIHATSLTLGQPKVQAMRERIALIHPSCRVHEVEDFVDEDNVGQILGACSLTAVIDACDQVRAKAAMAYWCGQQRLPFISVGAAGGRKSAHQMEIADLGAVTHDPLLAQLRYRLRKHYGAEKRPHKPLGVPCIFSREAVVRAHQADTADGGSQACEVQADHSLNCAGYGSSVAVTASFGMAAAGWIMQQLARKRG</sequence>
<dbReference type="InterPro" id="IPR035985">
    <property type="entry name" value="Ubiquitin-activating_enz"/>
</dbReference>
<dbReference type="OrthoDB" id="9804150at2"/>
<dbReference type="Proteomes" id="UP000184327">
    <property type="component" value="Unassembled WGS sequence"/>
</dbReference>
<dbReference type="AlphaFoldDB" id="A0A1M5BRE2"/>
<proteinExistence type="predicted"/>
<dbReference type="InterPro" id="IPR045886">
    <property type="entry name" value="ThiF/MoeB/HesA"/>
</dbReference>
<dbReference type="GO" id="GO:0008641">
    <property type="term" value="F:ubiquitin-like modifier activating enzyme activity"/>
    <property type="evidence" value="ECO:0007669"/>
    <property type="project" value="InterPro"/>
</dbReference>
<dbReference type="Gene3D" id="3.40.50.720">
    <property type="entry name" value="NAD(P)-binding Rossmann-like Domain"/>
    <property type="match status" value="1"/>
</dbReference>
<name>A0A1M5BRE2_9BURK</name>
<dbReference type="Pfam" id="PF00899">
    <property type="entry name" value="ThiF"/>
    <property type="match status" value="1"/>
</dbReference>
<evidence type="ECO:0000259" key="1">
    <source>
        <dbReference type="Pfam" id="PF00899"/>
    </source>
</evidence>
<feature type="domain" description="THIF-type NAD/FAD binding fold" evidence="1">
    <location>
        <begin position="35"/>
        <end position="175"/>
    </location>
</feature>